<keyword evidence="3" id="KW-1185">Reference proteome</keyword>
<name>A0A6G7K7G6_9LACT</name>
<dbReference type="RefSeq" id="WP_166160649.1">
    <property type="nucleotide sequence ID" value="NZ_CP049740.1"/>
</dbReference>
<feature type="transmembrane region" description="Helical" evidence="1">
    <location>
        <begin position="64"/>
        <end position="83"/>
    </location>
</feature>
<accession>A0A6G7K7G6</accession>
<feature type="transmembrane region" description="Helical" evidence="1">
    <location>
        <begin position="5"/>
        <end position="23"/>
    </location>
</feature>
<dbReference type="EMBL" id="CP049740">
    <property type="protein sequence ID" value="QII81209.1"/>
    <property type="molecule type" value="Genomic_DNA"/>
</dbReference>
<feature type="transmembrane region" description="Helical" evidence="1">
    <location>
        <begin position="29"/>
        <end position="52"/>
    </location>
</feature>
<dbReference type="Proteomes" id="UP000501451">
    <property type="component" value="Chromosome"/>
</dbReference>
<dbReference type="AlphaFoldDB" id="A0A6G7K7G6"/>
<proteinExistence type="predicted"/>
<reference evidence="2 3" key="1">
    <citation type="journal article" date="2017" name="Int. J. Syst. Evol. Microbiol.">
        <title>Jeotgalibaca porci sp. nov. and Jeotgalibaca arthritidis sp. nov., isolated from pigs, and emended description of the genus Jeotgalibaca.</title>
        <authorList>
            <person name="Zamora L."/>
            <person name="Perez-Sancho M."/>
            <person name="Dominguez L."/>
            <person name="Fernandez-Garayzabal J.F."/>
            <person name="Vela A.I."/>
        </authorList>
    </citation>
    <scope>NUCLEOTIDE SEQUENCE [LARGE SCALE GENOMIC DNA]</scope>
    <source>
        <strain evidence="2 3">CECT 9157</strain>
    </source>
</reference>
<evidence type="ECO:0000313" key="3">
    <source>
        <dbReference type="Proteomes" id="UP000501451"/>
    </source>
</evidence>
<evidence type="ECO:0000313" key="2">
    <source>
        <dbReference type="EMBL" id="QII81209.1"/>
    </source>
</evidence>
<evidence type="ECO:0000256" key="1">
    <source>
        <dbReference type="SAM" id="Phobius"/>
    </source>
</evidence>
<keyword evidence="1" id="KW-0812">Transmembrane</keyword>
<dbReference type="InterPro" id="IPR043753">
    <property type="entry name" value="DUF5699"/>
</dbReference>
<organism evidence="2 3">
    <name type="scientific">Jeotgalibaca arthritidis</name>
    <dbReference type="NCBI Taxonomy" id="1868794"/>
    <lineage>
        <taxon>Bacteria</taxon>
        <taxon>Bacillati</taxon>
        <taxon>Bacillota</taxon>
        <taxon>Bacilli</taxon>
        <taxon>Lactobacillales</taxon>
        <taxon>Carnobacteriaceae</taxon>
        <taxon>Jeotgalibaca</taxon>
    </lineage>
</organism>
<dbReference type="Pfam" id="PF18956">
    <property type="entry name" value="DUF5699"/>
    <property type="match status" value="1"/>
</dbReference>
<keyword evidence="1" id="KW-0472">Membrane</keyword>
<sequence length="95" mass="10565">MVRILLKILLFPITLSLTIILLFSEFICLFGTMFLSILALLLFALALGTMIILKDMKDGLRAMVLAYLISPFGIPILASWLIGKIGQVNERLKAI</sequence>
<keyword evidence="1" id="KW-1133">Transmembrane helix</keyword>
<protein>
    <submittedName>
        <fullName evidence="2">Uncharacterized protein</fullName>
    </submittedName>
</protein>
<dbReference type="KEGG" id="jar:G7057_01130"/>
<gene>
    <name evidence="2" type="ORF">G7057_01130</name>
</gene>